<name>A0A3N4LNF6_9PEZI</name>
<comment type="function">
    <text evidence="5">Key component of the cytosolic iron-sulfur protein assembly (CIA) complex, a multiprotein complex that mediates the incorporation of iron-sulfur cluster into apoproteins specifically involved in DNA metabolism and genomic integrity. In the CIA complex, MMS19 acts as an adapter between early-acting CIA components and a subset of cellular target iron-sulfur proteins.</text>
</comment>
<comment type="subcellular location">
    <subcellularLocation>
        <location evidence="1 5">Nucleus</location>
    </subcellularLocation>
</comment>
<accession>A0A3N4LNF6</accession>
<reference evidence="8 9" key="1">
    <citation type="journal article" date="2018" name="Nat. Ecol. Evol.">
        <title>Pezizomycetes genomes reveal the molecular basis of ectomycorrhizal truffle lifestyle.</title>
        <authorList>
            <person name="Murat C."/>
            <person name="Payen T."/>
            <person name="Noel B."/>
            <person name="Kuo A."/>
            <person name="Morin E."/>
            <person name="Chen J."/>
            <person name="Kohler A."/>
            <person name="Krizsan K."/>
            <person name="Balestrini R."/>
            <person name="Da Silva C."/>
            <person name="Montanini B."/>
            <person name="Hainaut M."/>
            <person name="Levati E."/>
            <person name="Barry K.W."/>
            <person name="Belfiori B."/>
            <person name="Cichocki N."/>
            <person name="Clum A."/>
            <person name="Dockter R.B."/>
            <person name="Fauchery L."/>
            <person name="Guy J."/>
            <person name="Iotti M."/>
            <person name="Le Tacon F."/>
            <person name="Lindquist E.A."/>
            <person name="Lipzen A."/>
            <person name="Malagnac F."/>
            <person name="Mello A."/>
            <person name="Molinier V."/>
            <person name="Miyauchi S."/>
            <person name="Poulain J."/>
            <person name="Riccioni C."/>
            <person name="Rubini A."/>
            <person name="Sitrit Y."/>
            <person name="Splivallo R."/>
            <person name="Traeger S."/>
            <person name="Wang M."/>
            <person name="Zifcakova L."/>
            <person name="Wipf D."/>
            <person name="Zambonelli A."/>
            <person name="Paolocci F."/>
            <person name="Nowrousian M."/>
            <person name="Ottonello S."/>
            <person name="Baldrian P."/>
            <person name="Spatafora J.W."/>
            <person name="Henrissat B."/>
            <person name="Nagy L.G."/>
            <person name="Aury J.M."/>
            <person name="Wincker P."/>
            <person name="Grigoriev I.V."/>
            <person name="Bonfante P."/>
            <person name="Martin F.M."/>
        </authorList>
    </citation>
    <scope>NUCLEOTIDE SEQUENCE [LARGE SCALE GENOMIC DNA]</scope>
    <source>
        <strain evidence="8 9">ATCC MYA-4762</strain>
    </source>
</reference>
<feature type="domain" description="MMS19 C-terminal" evidence="6">
    <location>
        <begin position="547"/>
        <end position="996"/>
    </location>
</feature>
<dbReference type="GO" id="GO:0051604">
    <property type="term" value="P:protein maturation"/>
    <property type="evidence" value="ECO:0007669"/>
    <property type="project" value="UniProtKB-UniRule"/>
</dbReference>
<dbReference type="PANTHER" id="PTHR12891:SF0">
    <property type="entry name" value="MMS19 NUCLEOTIDE EXCISION REPAIR PROTEIN HOMOLOG"/>
    <property type="match status" value="1"/>
</dbReference>
<keyword evidence="9" id="KW-1185">Reference proteome</keyword>
<dbReference type="OrthoDB" id="342900at2759"/>
<evidence type="ECO:0000259" key="7">
    <source>
        <dbReference type="Pfam" id="PF14500"/>
    </source>
</evidence>
<evidence type="ECO:0000313" key="8">
    <source>
        <dbReference type="EMBL" id="RPB23059.1"/>
    </source>
</evidence>
<keyword evidence="3" id="KW-0677">Repeat</keyword>
<dbReference type="AlphaFoldDB" id="A0A3N4LNF6"/>
<dbReference type="STRING" id="1051890.A0A3N4LNF6"/>
<proteinExistence type="inferred from homology"/>
<dbReference type="Pfam" id="PF12460">
    <property type="entry name" value="MMS19_C"/>
    <property type="match status" value="1"/>
</dbReference>
<organism evidence="8 9">
    <name type="scientific">Terfezia boudieri ATCC MYA-4762</name>
    <dbReference type="NCBI Taxonomy" id="1051890"/>
    <lineage>
        <taxon>Eukaryota</taxon>
        <taxon>Fungi</taxon>
        <taxon>Dikarya</taxon>
        <taxon>Ascomycota</taxon>
        <taxon>Pezizomycotina</taxon>
        <taxon>Pezizomycetes</taxon>
        <taxon>Pezizales</taxon>
        <taxon>Pezizaceae</taxon>
        <taxon>Terfezia</taxon>
    </lineage>
</organism>
<dbReference type="GO" id="GO:0016226">
    <property type="term" value="P:iron-sulfur cluster assembly"/>
    <property type="evidence" value="ECO:0007669"/>
    <property type="project" value="UniProtKB-UniRule"/>
</dbReference>
<sequence length="1045" mass="116336">MADVNLYLHNVDKNSEEAERIATDAAKRIESKQLKLLDVIQSMGEYMTDDDATVRAKSIGFLSAILAALDSKALVRQQVSVITHFLTDRLEDETGLKEVAKGLIALLEMQRFGPEDAEKVTLALIKVDLHKHPQGTRFMVLKVMDVLFSRHRDVLKKLSDPFIDGFIELIGGEKDPRNLMIVFSLLKVIIIEFDIERHTEALFEACYVYYPITFTPPPNDPYGITAQDLKVRLRDCIAASGRFSEHVFKPLIDKLDSTSQSVKGDVLQTMAACALSYGPSIMAKHFASLWDAIKFEVLNSSDDELATDALSTMQAIAASLSYGLIDVPQPATAQSRYLKAIVKETLELLKEPQQKQAKPAGQIVASVAKAGVVPFAYIVKSTLPTLLTVYDDSEGLAKQRAMLEVFNQILESTAAVYGEWGEMEPYPALENPLLEFKDKLFDIYSRALMGVNKEEVGFRTVALKGLEILSKVRKLLADNEIGMVVQYLDEVVLEREEESRQELKYAEHLLQISTMKPNLIMEITFPALMATLPDSEEEARGKPYLVTLEALAKLSIERAVFEVLLTRLFNKLDIVIHNGSGPIYPRAILSTLLYVLQKKSAADHSDIPAFYERLVPTLITKTISALTTPVETGTKANPRALIDDYMIEITGRLVNLVVRSLDATRQEKVLQDVFDLFVFNKPCCIILKNREQVADTFRPFGPHRVEQHVPYMTIFTCIVVGIRKEVKLPVEEISTFITQIGASIPTISLPHKTSHLRLLATIINKWLPPSPSPDLASNEPISILVRPSISSACSLEDTIRIAFWVTKAITMKGDKLGEPLTLQLVDLLSDPNYGSMAARGFAVLLGEDELLNKQNYAVQRLLSKQKIFFLVVPKLVEAFKGSEQTIKPNYLVALSNILRHIPSKIFLPSLPQLVPLLLQSLDLPTPAKDQGAVDVKLATLSTLSITILESANALQAHVGSLITRLLSTATYHGDLGNPGAPRRVRKEALSCLRIFPGTLRNELVLPYKRQVMKGLVACLDDPKRGVRKEAVECRARWAQLDEPDE</sequence>
<dbReference type="PANTHER" id="PTHR12891">
    <property type="entry name" value="DNA REPAIR/TRANSCRIPTION PROTEIN MET18/MMS19"/>
    <property type="match status" value="1"/>
</dbReference>
<dbReference type="Gene3D" id="1.25.10.10">
    <property type="entry name" value="Leucine-rich Repeat Variant"/>
    <property type="match status" value="2"/>
</dbReference>
<dbReference type="InterPro" id="IPR039920">
    <property type="entry name" value="MMS19"/>
</dbReference>
<dbReference type="InterPro" id="IPR016024">
    <property type="entry name" value="ARM-type_fold"/>
</dbReference>
<dbReference type="Pfam" id="PF14500">
    <property type="entry name" value="MMS19_N"/>
    <property type="match status" value="1"/>
</dbReference>
<dbReference type="InterPro" id="IPR029240">
    <property type="entry name" value="MMS19_N"/>
</dbReference>
<keyword evidence="5" id="KW-0234">DNA repair</keyword>
<dbReference type="InParanoid" id="A0A3N4LNF6"/>
<dbReference type="GO" id="GO:0006281">
    <property type="term" value="P:DNA repair"/>
    <property type="evidence" value="ECO:0007669"/>
    <property type="project" value="UniProtKB-UniRule"/>
</dbReference>
<evidence type="ECO:0000256" key="2">
    <source>
        <dbReference type="ARBA" id="ARBA00009340"/>
    </source>
</evidence>
<dbReference type="InterPro" id="IPR024687">
    <property type="entry name" value="MMS19_C"/>
</dbReference>
<evidence type="ECO:0000256" key="1">
    <source>
        <dbReference type="ARBA" id="ARBA00004123"/>
    </source>
</evidence>
<evidence type="ECO:0000256" key="5">
    <source>
        <dbReference type="RuleBase" id="RU367072"/>
    </source>
</evidence>
<dbReference type="Proteomes" id="UP000267821">
    <property type="component" value="Unassembled WGS sequence"/>
</dbReference>
<comment type="similarity">
    <text evidence="2 5">Belongs to the MET18/MMS19 family.</text>
</comment>
<evidence type="ECO:0000313" key="9">
    <source>
        <dbReference type="Proteomes" id="UP000267821"/>
    </source>
</evidence>
<keyword evidence="4 5" id="KW-0539">Nucleus</keyword>
<keyword evidence="5" id="KW-0227">DNA damage</keyword>
<protein>
    <recommendedName>
        <fullName evidence="5">MMS19 nucleotide excision repair protein</fullName>
    </recommendedName>
</protein>
<evidence type="ECO:0000256" key="4">
    <source>
        <dbReference type="ARBA" id="ARBA00023242"/>
    </source>
</evidence>
<gene>
    <name evidence="8" type="ORF">L211DRAFT_857809</name>
</gene>
<evidence type="ECO:0000259" key="6">
    <source>
        <dbReference type="Pfam" id="PF12460"/>
    </source>
</evidence>
<dbReference type="SUPFAM" id="SSF48371">
    <property type="entry name" value="ARM repeat"/>
    <property type="match status" value="1"/>
</dbReference>
<feature type="domain" description="MMS19 N-terminal" evidence="7">
    <location>
        <begin position="40"/>
        <end position="299"/>
    </location>
</feature>
<evidence type="ECO:0000256" key="3">
    <source>
        <dbReference type="ARBA" id="ARBA00022737"/>
    </source>
</evidence>
<dbReference type="GO" id="GO:0005634">
    <property type="term" value="C:nucleus"/>
    <property type="evidence" value="ECO:0007669"/>
    <property type="project" value="UniProtKB-SubCell"/>
</dbReference>
<dbReference type="GO" id="GO:0097361">
    <property type="term" value="C:cytosolic [4Fe-4S] assembly targeting complex"/>
    <property type="evidence" value="ECO:0007669"/>
    <property type="project" value="UniProtKB-UniRule"/>
</dbReference>
<dbReference type="FunCoup" id="A0A3N4LNF6">
    <property type="interactions" value="957"/>
</dbReference>
<dbReference type="InterPro" id="IPR011989">
    <property type="entry name" value="ARM-like"/>
</dbReference>
<dbReference type="EMBL" id="ML121548">
    <property type="protein sequence ID" value="RPB23059.1"/>
    <property type="molecule type" value="Genomic_DNA"/>
</dbReference>